<keyword evidence="4" id="KW-1185">Reference proteome</keyword>
<dbReference type="InterPro" id="IPR043502">
    <property type="entry name" value="DNA/RNA_pol_sf"/>
</dbReference>
<dbReference type="OrthoDB" id="5989495at2759"/>
<dbReference type="InterPro" id="IPR000477">
    <property type="entry name" value="RT_dom"/>
</dbReference>
<dbReference type="PANTHER" id="PTHR33395:SF22">
    <property type="entry name" value="REVERSE TRANSCRIPTASE DOMAIN-CONTAINING PROTEIN"/>
    <property type="match status" value="1"/>
</dbReference>
<accession>A0A7D9E0H8</accession>
<dbReference type="GO" id="GO:0003824">
    <property type="term" value="F:catalytic activity"/>
    <property type="evidence" value="ECO:0007669"/>
    <property type="project" value="InterPro"/>
</dbReference>
<dbReference type="CDD" id="cd01650">
    <property type="entry name" value="RT_nLTR_like"/>
    <property type="match status" value="1"/>
</dbReference>
<name>A0A7D9E0H8_PARCT</name>
<dbReference type="InterPro" id="IPR005135">
    <property type="entry name" value="Endo/exonuclease/phosphatase"/>
</dbReference>
<proteinExistence type="predicted"/>
<evidence type="ECO:0000313" key="4">
    <source>
        <dbReference type="Proteomes" id="UP001152795"/>
    </source>
</evidence>
<dbReference type="Pfam" id="PF14529">
    <property type="entry name" value="Exo_endo_phos_2"/>
    <property type="match status" value="1"/>
</dbReference>
<feature type="domain" description="Reverse transcriptase" evidence="1">
    <location>
        <begin position="104"/>
        <end position="213"/>
    </location>
</feature>
<gene>
    <name evidence="3" type="ORF">PACLA_8A068276</name>
</gene>
<dbReference type="Pfam" id="PF00078">
    <property type="entry name" value="RVT_1"/>
    <property type="match status" value="1"/>
</dbReference>
<dbReference type="SUPFAM" id="SSF56672">
    <property type="entry name" value="DNA/RNA polymerases"/>
    <property type="match status" value="1"/>
</dbReference>
<dbReference type="AlphaFoldDB" id="A0A7D9E0H8"/>
<organism evidence="3 4">
    <name type="scientific">Paramuricea clavata</name>
    <name type="common">Red gorgonian</name>
    <name type="synonym">Violescent sea-whip</name>
    <dbReference type="NCBI Taxonomy" id="317549"/>
    <lineage>
        <taxon>Eukaryota</taxon>
        <taxon>Metazoa</taxon>
        <taxon>Cnidaria</taxon>
        <taxon>Anthozoa</taxon>
        <taxon>Octocorallia</taxon>
        <taxon>Malacalcyonacea</taxon>
        <taxon>Plexauridae</taxon>
        <taxon>Paramuricea</taxon>
    </lineage>
</organism>
<comment type="caution">
    <text evidence="3">The sequence shown here is derived from an EMBL/GenBank/DDBJ whole genome shotgun (WGS) entry which is preliminary data.</text>
</comment>
<reference evidence="3" key="1">
    <citation type="submission" date="2020-04" db="EMBL/GenBank/DDBJ databases">
        <authorList>
            <person name="Alioto T."/>
            <person name="Alioto T."/>
            <person name="Gomez Garrido J."/>
        </authorList>
    </citation>
    <scope>NUCLEOTIDE SEQUENCE</scope>
    <source>
        <strain evidence="3">A484AB</strain>
    </source>
</reference>
<dbReference type="SUPFAM" id="SSF56219">
    <property type="entry name" value="DNase I-like"/>
    <property type="match status" value="1"/>
</dbReference>
<evidence type="ECO:0000313" key="3">
    <source>
        <dbReference type="EMBL" id="CAB3997616.1"/>
    </source>
</evidence>
<protein>
    <submittedName>
        <fullName evidence="3">Uncharacterized protein</fullName>
    </submittedName>
</protein>
<evidence type="ECO:0000259" key="1">
    <source>
        <dbReference type="Pfam" id="PF00078"/>
    </source>
</evidence>
<dbReference type="Proteomes" id="UP001152795">
    <property type="component" value="Unassembled WGS sequence"/>
</dbReference>
<dbReference type="PANTHER" id="PTHR33395">
    <property type="entry name" value="TRANSCRIPTASE, PUTATIVE-RELATED-RELATED"/>
    <property type="match status" value="1"/>
</dbReference>
<sequence>MFAFDVIDECFVKSKLNSLKTNKAIGLDNINARLLKDSADVITTSLTKLYNRSLATSVFPAVWKCGKVTALFKSGDRCNANNYRPITILPTASKILERAVHSQPTIKWFSSYLSNRFQVTSIGLEQSSTQPVHVGVPQGSILGPLLFLIYVNEIPSTVNNCDISLYANDTVLFCSAKSIIELEQKLNSDLQNLSRWFGANRLTLNTSKCKFMVFGTFYRPPNSITEVLDKFHDSISHVFDKSLTHPNVIIGGDFNLGDIDWASDEPAPRISNSASQHNKFLHLIDDFSLSQHVKSTTRPASAKILDLLLSTYPNSVLNTTTISGISGHLAVVFEVNLKPSRVVKPSHKIYNYKKADFNGLNDHMLNSSSLFFSSNPENRSVEENWITFKHALSDGINQFIPQKSSRPRFNLPWITLNIKREMRRKDRLHKKAVQTKKSQHWNNFKYQRNHVSKLIKESHENYLNNIIGSSLAENQKKFWSYVKNSKSESIGIPPLKSNSTVSISDKDKAETLNSYFFSVFTCEQLPSPSMGQSPYEPITDLQINPDGVVKQLSDLNPQKACGPD</sequence>
<dbReference type="EMBL" id="CACRXK020003144">
    <property type="protein sequence ID" value="CAB3997616.1"/>
    <property type="molecule type" value="Genomic_DNA"/>
</dbReference>
<dbReference type="InterPro" id="IPR036691">
    <property type="entry name" value="Endo/exonu/phosph_ase_sf"/>
</dbReference>
<feature type="domain" description="Endonuclease/exonuclease/phosphatase" evidence="2">
    <location>
        <begin position="214"/>
        <end position="331"/>
    </location>
</feature>
<evidence type="ECO:0000259" key="2">
    <source>
        <dbReference type="Pfam" id="PF14529"/>
    </source>
</evidence>
<dbReference type="Gene3D" id="3.60.10.10">
    <property type="entry name" value="Endonuclease/exonuclease/phosphatase"/>
    <property type="match status" value="1"/>
</dbReference>